<accession>A0A8U8BT97</accession>
<dbReference type="GO" id="GO:0030246">
    <property type="term" value="F:carbohydrate binding"/>
    <property type="evidence" value="ECO:0007669"/>
    <property type="project" value="UniProtKB-UniRule"/>
</dbReference>
<keyword evidence="1" id="KW-0430">Lectin</keyword>
<dbReference type="AlphaFoldDB" id="A0A8U8BT97"/>
<dbReference type="InterPro" id="IPR044156">
    <property type="entry name" value="Galectin-like"/>
</dbReference>
<organism evidence="3 4">
    <name type="scientific">Geospiza parvula</name>
    <name type="common">Small tree-finch</name>
    <name type="synonym">Camarhynchus parvulus</name>
    <dbReference type="NCBI Taxonomy" id="87175"/>
    <lineage>
        <taxon>Eukaryota</taxon>
        <taxon>Metazoa</taxon>
        <taxon>Chordata</taxon>
        <taxon>Craniata</taxon>
        <taxon>Vertebrata</taxon>
        <taxon>Euteleostomi</taxon>
        <taxon>Archelosauria</taxon>
        <taxon>Archosauria</taxon>
        <taxon>Dinosauria</taxon>
        <taxon>Saurischia</taxon>
        <taxon>Theropoda</taxon>
        <taxon>Coelurosauria</taxon>
        <taxon>Aves</taxon>
        <taxon>Neognathae</taxon>
        <taxon>Neoaves</taxon>
        <taxon>Telluraves</taxon>
        <taxon>Australaves</taxon>
        <taxon>Passeriformes</taxon>
        <taxon>Thraupidae</taxon>
        <taxon>Camarhynchus</taxon>
    </lineage>
</organism>
<keyword evidence="4" id="KW-1185">Reference proteome</keyword>
<dbReference type="PANTHER" id="PTHR11346:SF32">
    <property type="entry name" value="GALECTIN-4"/>
    <property type="match status" value="1"/>
</dbReference>
<reference evidence="3" key="2">
    <citation type="submission" date="2025-09" db="UniProtKB">
        <authorList>
            <consortium name="Ensembl"/>
        </authorList>
    </citation>
    <scope>IDENTIFICATION</scope>
</reference>
<dbReference type="Gene3D" id="2.60.120.200">
    <property type="match status" value="1"/>
</dbReference>
<dbReference type="SUPFAM" id="SSF49899">
    <property type="entry name" value="Concanavalin A-like lectins/glucanases"/>
    <property type="match status" value="1"/>
</dbReference>
<dbReference type="PROSITE" id="PS51304">
    <property type="entry name" value="GALECTIN"/>
    <property type="match status" value="1"/>
</dbReference>
<dbReference type="CDD" id="cd00070">
    <property type="entry name" value="GLECT"/>
    <property type="match status" value="1"/>
</dbReference>
<evidence type="ECO:0000313" key="3">
    <source>
        <dbReference type="Ensembl" id="ENSCPVP00000025595.1"/>
    </source>
</evidence>
<dbReference type="Pfam" id="PF00337">
    <property type="entry name" value="Gal-bind_lectin"/>
    <property type="match status" value="1"/>
</dbReference>
<evidence type="ECO:0000256" key="1">
    <source>
        <dbReference type="ARBA" id="ARBA00022734"/>
    </source>
</evidence>
<sequence length="131" mass="13969">PQPLPYVAPVPGGLRPGDTGVPAVPRFRVNLATGPQEEADVALHVNARMDEGDAVVRNSFLGGGWGHEERDIGCCSPFQRGRYFDVSGGLGSGGAWEGGQPLFDFHHRVPAGPHVDVLEIEGDVVLSYVHF</sequence>
<reference evidence="3" key="1">
    <citation type="submission" date="2025-08" db="UniProtKB">
        <authorList>
            <consortium name="Ensembl"/>
        </authorList>
    </citation>
    <scope>IDENTIFICATION</scope>
</reference>
<evidence type="ECO:0000313" key="4">
    <source>
        <dbReference type="Proteomes" id="UP000694382"/>
    </source>
</evidence>
<keyword evidence="2" id="KW-0677">Repeat</keyword>
<dbReference type="PANTHER" id="PTHR11346">
    <property type="entry name" value="GALECTIN"/>
    <property type="match status" value="1"/>
</dbReference>
<evidence type="ECO:0000256" key="2">
    <source>
        <dbReference type="ARBA" id="ARBA00022737"/>
    </source>
</evidence>
<dbReference type="SMART" id="SM00908">
    <property type="entry name" value="Gal-bind_lectin"/>
    <property type="match status" value="1"/>
</dbReference>
<dbReference type="Ensembl" id="ENSCPVT00000026562.1">
    <property type="protein sequence ID" value="ENSCPVP00000025595.1"/>
    <property type="gene ID" value="ENSCPVG00000012746.2"/>
</dbReference>
<name>A0A8U8BT97_GEOPR</name>
<dbReference type="Proteomes" id="UP000694382">
    <property type="component" value="Unassembled WGS sequence"/>
</dbReference>
<dbReference type="InterPro" id="IPR013320">
    <property type="entry name" value="ConA-like_dom_sf"/>
</dbReference>
<dbReference type="SMART" id="SM00276">
    <property type="entry name" value="GLECT"/>
    <property type="match status" value="1"/>
</dbReference>
<protein>
    <submittedName>
        <fullName evidence="3">Uncharacterized protein</fullName>
    </submittedName>
</protein>
<dbReference type="InterPro" id="IPR001079">
    <property type="entry name" value="Galectin_CRD"/>
</dbReference>
<proteinExistence type="predicted"/>